<evidence type="ECO:0000313" key="7">
    <source>
        <dbReference type="Proteomes" id="UP000255066"/>
    </source>
</evidence>
<evidence type="ECO:0000313" key="6">
    <source>
        <dbReference type="Proteomes" id="UP000054735"/>
    </source>
</evidence>
<dbReference type="InterPro" id="IPR006315">
    <property type="entry name" value="OM_autotransptr_brl_dom"/>
</dbReference>
<dbReference type="PANTHER" id="PTHR35037:SF3">
    <property type="entry name" value="C-TERMINAL REGION OF AIDA-LIKE PROTEIN"/>
    <property type="match status" value="1"/>
</dbReference>
<dbReference type="SUPFAM" id="SSF51126">
    <property type="entry name" value="Pectin lyase-like"/>
    <property type="match status" value="1"/>
</dbReference>
<feature type="chain" id="PRO_5016895228" evidence="2">
    <location>
        <begin position="26"/>
        <end position="925"/>
    </location>
</feature>
<keyword evidence="6" id="KW-1185">Reference proteome</keyword>
<dbReference type="Gene3D" id="2.40.128.130">
    <property type="entry name" value="Autotransporter beta-domain"/>
    <property type="match status" value="1"/>
</dbReference>
<dbReference type="InterPro" id="IPR005546">
    <property type="entry name" value="Autotransporte_beta"/>
</dbReference>
<reference evidence="5 7" key="2">
    <citation type="submission" date="2018-06" db="EMBL/GenBank/DDBJ databases">
        <authorList>
            <consortium name="Pathogen Informatics"/>
            <person name="Doyle S."/>
        </authorList>
    </citation>
    <scope>NUCLEOTIDE SEQUENCE [LARGE SCALE GENOMIC DNA]</scope>
    <source>
        <strain evidence="5 7">NCTC12437</strain>
    </source>
</reference>
<sequence>MSNNTGKVFVAAFLLQFTVPALVFAACTPGPVVVCTGVTVTKVGNGPASDDWQVTLDPGASITTGDMPAISLGDRAIIIIGENALVSNLGDNNGGGYGAGPNTIEFNIQSSLTIGLGARVEANGPGLFSEAVNLIGDGNVITNYGTIKAGNSTAIYFQNQNTGFGQNIVNNFGTITAGPSNEIIGQFGTEGVIFTQQTGAILNGNLSFGDGDDTLNVYTGSVITGSVNGGGGSNTLTLNGLGSDTLSGEFNNFGTLIKQDSGIWTLSGSLGNYDNAHVANPLAASVIAGKLILTGNNTNYLGTMLVGPGGILSGAASSLMPLISDNGLVEFNQVINEIYSGILTGSGGVQKVGPAALTLNNVHSYQGNTLIDQGALIIGDSSSPTAALTGPGSVQVNPYTILTGYGLINGIVNNQGSLGAGNSLGNLAGSAIGTLTLGSDLINAGLINIAGQLAIGNVLQVNGNYSTGMLQGALTLSSYLNAGGPLANQLTDRLLIAGNASDNTVVTVIPFNAVPFISPMPSASSGISLVQVAGSAASSTFQLINNELIIPSLPYRFQLNAYGPDSINGPADPLQNLVGNPDDYWDYRLQSVYMTPSGPVIPNRPVTEPRLAVAVQVPAYISAPQALFAAEFEDVSELHRRLGEIRNDRNKNDYEFFVRGYGEHLDYSSNRNFTEYGYNFSSRYAAVQFGSNLMKVRNEGGILRIGLAGALGDLNFKPDSIDGQSINPAHTETVSGLLTWQAESGWYWDAILAGGRFNGHIDNLSHSRLARLTGNNFDVSLETGYPLPLNWHQLVLEPELQVVYQQLQLHSRTDINQISVDWEHPRQGIFRGGLRLIRTESSTNHSITTYLEGNLLQGLGGGHSVQISNIGFATGKFGSMLQLRGGVSGHLSPSLTIFGDIANQQDLGNYGFHGWSYNGGVRYAL</sequence>
<evidence type="ECO:0000259" key="3">
    <source>
        <dbReference type="PROSITE" id="PS51208"/>
    </source>
</evidence>
<reference evidence="4 6" key="1">
    <citation type="submission" date="2015-11" db="EMBL/GenBank/DDBJ databases">
        <title>Genomic analysis of 38 Legionella species identifies large and diverse effector repertoires.</title>
        <authorList>
            <person name="Burstein D."/>
            <person name="Amaro F."/>
            <person name="Zusman T."/>
            <person name="Lifshitz Z."/>
            <person name="Cohen O."/>
            <person name="Gilbert J.A."/>
            <person name="Pupko T."/>
            <person name="Shuman H.A."/>
            <person name="Segal G."/>
        </authorList>
    </citation>
    <scope>NUCLEOTIDE SEQUENCE [LARGE SCALE GENOMIC DNA]</scope>
    <source>
        <strain evidence="4 6">CDC#1407-AL-14</strain>
    </source>
</reference>
<dbReference type="NCBIfam" id="TIGR01414">
    <property type="entry name" value="autotrans_barl"/>
    <property type="match status" value="1"/>
</dbReference>
<feature type="domain" description="Autotransporter" evidence="3">
    <location>
        <begin position="649"/>
        <end position="925"/>
    </location>
</feature>
<dbReference type="SUPFAM" id="SSF103515">
    <property type="entry name" value="Autotransporter"/>
    <property type="match status" value="1"/>
</dbReference>
<dbReference type="SMART" id="SM00869">
    <property type="entry name" value="Autotransporter"/>
    <property type="match status" value="1"/>
</dbReference>
<dbReference type="Proteomes" id="UP000255066">
    <property type="component" value="Unassembled WGS sequence"/>
</dbReference>
<evidence type="ECO:0000313" key="5">
    <source>
        <dbReference type="EMBL" id="STX30699.1"/>
    </source>
</evidence>
<name>A0A378I6B2_9GAMM</name>
<dbReference type="Proteomes" id="UP000054735">
    <property type="component" value="Unassembled WGS sequence"/>
</dbReference>
<dbReference type="GO" id="GO:0019867">
    <property type="term" value="C:outer membrane"/>
    <property type="evidence" value="ECO:0007669"/>
    <property type="project" value="InterPro"/>
</dbReference>
<dbReference type="PROSITE" id="PS51257">
    <property type="entry name" value="PROKAR_LIPOPROTEIN"/>
    <property type="match status" value="1"/>
</dbReference>
<dbReference type="InterPro" id="IPR012332">
    <property type="entry name" value="Autotransporter_pectin_lyase_C"/>
</dbReference>
<dbReference type="InterPro" id="IPR036709">
    <property type="entry name" value="Autotransporte_beta_dom_sf"/>
</dbReference>
<dbReference type="NCBIfam" id="TIGR02601">
    <property type="entry name" value="autotrns_rpt"/>
    <property type="match status" value="1"/>
</dbReference>
<feature type="signal peptide" evidence="2">
    <location>
        <begin position="1"/>
        <end position="25"/>
    </location>
</feature>
<evidence type="ECO:0000256" key="1">
    <source>
        <dbReference type="ARBA" id="ARBA00022729"/>
    </source>
</evidence>
<dbReference type="EMBL" id="LNXT01000013">
    <property type="protein sequence ID" value="KTC73803.1"/>
    <property type="molecule type" value="Genomic_DNA"/>
</dbReference>
<keyword evidence="1 2" id="KW-0732">Signal</keyword>
<evidence type="ECO:0000256" key="2">
    <source>
        <dbReference type="SAM" id="SignalP"/>
    </source>
</evidence>
<dbReference type="RefSeq" id="WP_058523158.1">
    <property type="nucleotide sequence ID" value="NZ_CAAAHV010000037.1"/>
</dbReference>
<dbReference type="PANTHER" id="PTHR35037">
    <property type="entry name" value="C-TERMINAL REGION OF AIDA-LIKE PROTEIN"/>
    <property type="match status" value="1"/>
</dbReference>
<accession>A0A378I6B2</accession>
<dbReference type="AlphaFoldDB" id="A0A378I6B2"/>
<dbReference type="PROSITE" id="PS51208">
    <property type="entry name" value="AUTOTRANSPORTER"/>
    <property type="match status" value="1"/>
</dbReference>
<dbReference type="OrthoDB" id="8610050at2"/>
<dbReference type="InterPro" id="IPR011050">
    <property type="entry name" value="Pectin_lyase_fold/virulence"/>
</dbReference>
<proteinExistence type="predicted"/>
<organism evidence="5 7">
    <name type="scientific">Legionella birminghamensis</name>
    <dbReference type="NCBI Taxonomy" id="28083"/>
    <lineage>
        <taxon>Bacteria</taxon>
        <taxon>Pseudomonadati</taxon>
        <taxon>Pseudomonadota</taxon>
        <taxon>Gammaproteobacteria</taxon>
        <taxon>Legionellales</taxon>
        <taxon>Legionellaceae</taxon>
        <taxon>Legionella</taxon>
    </lineage>
</organism>
<dbReference type="STRING" id="28083.Lbir_1065"/>
<dbReference type="Gene3D" id="2.160.20.20">
    <property type="match status" value="1"/>
</dbReference>
<dbReference type="EMBL" id="UGNW01000001">
    <property type="protein sequence ID" value="STX30699.1"/>
    <property type="molecule type" value="Genomic_DNA"/>
</dbReference>
<dbReference type="InterPro" id="IPR013425">
    <property type="entry name" value="Autotrns_rpt"/>
</dbReference>
<dbReference type="InterPro" id="IPR051551">
    <property type="entry name" value="Autotransporter_adhesion"/>
</dbReference>
<protein>
    <submittedName>
        <fullName evidence="4">Antigen 43</fullName>
    </submittedName>
    <submittedName>
        <fullName evidence="5">Fluffing protein</fullName>
    </submittedName>
</protein>
<gene>
    <name evidence="5" type="primary">flu</name>
    <name evidence="4" type="ORF">Lbir_1065</name>
    <name evidence="5" type="ORF">NCTC12437_00460</name>
</gene>
<evidence type="ECO:0000313" key="4">
    <source>
        <dbReference type="EMBL" id="KTC73803.1"/>
    </source>
</evidence>